<protein>
    <recommendedName>
        <fullName evidence="4">DoxX-like protein</fullName>
    </recommendedName>
</protein>
<sequence length="155" mass="16575">MLDPIKKYLPVLLIVAILGMTFPAKFGLIEDPITPHIFMTVGTYLGLGFYAEHGAVITGVLELIAVILLLIPVTRPYGAVMAMGLMAGAIFFHLFSPLGIVVEVPMGDGRMEALPDLFIMAVIAFLSAAYLTYSHRDRLPVPGIQDSAGDDGGTV</sequence>
<evidence type="ECO:0000256" key="1">
    <source>
        <dbReference type="SAM" id="Phobius"/>
    </source>
</evidence>
<keyword evidence="1" id="KW-0472">Membrane</keyword>
<dbReference type="OrthoDB" id="9791120at2"/>
<proteinExistence type="predicted"/>
<dbReference type="InParanoid" id="A0A3M0CG68"/>
<dbReference type="AlphaFoldDB" id="A0A3M0CG68"/>
<reference evidence="2 3" key="1">
    <citation type="submission" date="2018-10" db="EMBL/GenBank/DDBJ databases">
        <title>Genomic Encyclopedia of Archaeal and Bacterial Type Strains, Phase II (KMG-II): from individual species to whole genera.</title>
        <authorList>
            <person name="Goeker M."/>
        </authorList>
    </citation>
    <scope>NUCLEOTIDE SEQUENCE [LARGE SCALE GENOMIC DNA]</scope>
    <source>
        <strain evidence="2 3">DSM 25217</strain>
    </source>
</reference>
<feature type="transmembrane region" description="Helical" evidence="1">
    <location>
        <begin position="47"/>
        <end position="71"/>
    </location>
</feature>
<keyword evidence="1" id="KW-1133">Transmembrane helix</keyword>
<feature type="transmembrane region" description="Helical" evidence="1">
    <location>
        <begin position="78"/>
        <end position="101"/>
    </location>
</feature>
<keyword evidence="1" id="KW-0812">Transmembrane</keyword>
<evidence type="ECO:0000313" key="2">
    <source>
        <dbReference type="EMBL" id="RMB07817.1"/>
    </source>
</evidence>
<organism evidence="2 3">
    <name type="scientific">Eilatimonas milleporae</name>
    <dbReference type="NCBI Taxonomy" id="911205"/>
    <lineage>
        <taxon>Bacteria</taxon>
        <taxon>Pseudomonadati</taxon>
        <taxon>Pseudomonadota</taxon>
        <taxon>Alphaproteobacteria</taxon>
        <taxon>Kordiimonadales</taxon>
        <taxon>Kordiimonadaceae</taxon>
        <taxon>Eilatimonas</taxon>
    </lineage>
</organism>
<accession>A0A3M0CG68</accession>
<keyword evidence="3" id="KW-1185">Reference proteome</keyword>
<dbReference type="EMBL" id="REFR01000011">
    <property type="protein sequence ID" value="RMB07817.1"/>
    <property type="molecule type" value="Genomic_DNA"/>
</dbReference>
<gene>
    <name evidence="2" type="ORF">BXY39_1908</name>
</gene>
<evidence type="ECO:0000313" key="3">
    <source>
        <dbReference type="Proteomes" id="UP000271227"/>
    </source>
</evidence>
<evidence type="ECO:0008006" key="4">
    <source>
        <dbReference type="Google" id="ProtNLM"/>
    </source>
</evidence>
<dbReference type="RefSeq" id="WP_147453535.1">
    <property type="nucleotide sequence ID" value="NZ_REFR01000011.1"/>
</dbReference>
<feature type="transmembrane region" description="Helical" evidence="1">
    <location>
        <begin position="113"/>
        <end position="133"/>
    </location>
</feature>
<comment type="caution">
    <text evidence="2">The sequence shown here is derived from an EMBL/GenBank/DDBJ whole genome shotgun (WGS) entry which is preliminary data.</text>
</comment>
<name>A0A3M0CG68_9PROT</name>
<dbReference type="Proteomes" id="UP000271227">
    <property type="component" value="Unassembled WGS sequence"/>
</dbReference>